<dbReference type="AlphaFoldDB" id="A0AAC9U4L5"/>
<organism evidence="1 2">
    <name type="scientific">Shewanella marisflavi</name>
    <dbReference type="NCBI Taxonomy" id="260364"/>
    <lineage>
        <taxon>Bacteria</taxon>
        <taxon>Pseudomonadati</taxon>
        <taxon>Pseudomonadota</taxon>
        <taxon>Gammaproteobacteria</taxon>
        <taxon>Alteromonadales</taxon>
        <taxon>Shewanellaceae</taxon>
        <taxon>Shewanella</taxon>
    </lineage>
</organism>
<evidence type="ECO:0008006" key="3">
    <source>
        <dbReference type="Google" id="ProtNLM"/>
    </source>
</evidence>
<reference evidence="1 2" key="1">
    <citation type="submission" date="2017-06" db="EMBL/GenBank/DDBJ databases">
        <title>Complete genome sequence of Shewanella marisflavi EP1 associated with anaerobic 2,4-dinitrotoluene reduction and salt tolerance.</title>
        <authorList>
            <person name="Huang J."/>
        </authorList>
    </citation>
    <scope>NUCLEOTIDE SEQUENCE [LARGE SCALE GENOMIC DNA]</scope>
    <source>
        <strain evidence="1 2">EP1</strain>
    </source>
</reference>
<proteinExistence type="predicted"/>
<accession>A0AAC9U4L5</accession>
<dbReference type="Proteomes" id="UP000198233">
    <property type="component" value="Chromosome"/>
</dbReference>
<dbReference type="KEGG" id="smav:CFF01_05925"/>
<protein>
    <recommendedName>
        <fullName evidence="3">GlyGly-CTERM sorting domain-containing protein</fullName>
    </recommendedName>
</protein>
<gene>
    <name evidence="1" type="ORF">CFF01_05925</name>
</gene>
<evidence type="ECO:0000313" key="2">
    <source>
        <dbReference type="Proteomes" id="UP000198233"/>
    </source>
</evidence>
<name>A0AAC9U4L5_9GAMM</name>
<dbReference type="NCBIfam" id="NF038116">
    <property type="entry name" value="Sden1266_dom"/>
    <property type="match status" value="1"/>
</dbReference>
<evidence type="ECO:0000313" key="1">
    <source>
        <dbReference type="EMBL" id="ASJ98592.1"/>
    </source>
</evidence>
<dbReference type="EMBL" id="CP022272">
    <property type="protein sequence ID" value="ASJ98592.1"/>
    <property type="molecule type" value="Genomic_DNA"/>
</dbReference>
<sequence length="260" mass="28704">MLGSGAVMAADDWVSSASVSVAQDQQTLSQGFSRAAQVMTDTQKASAEQLKLQAVTPAQRKTRDQVIAERQASTQVAGKTLKSSAQRLEAGIYHEFAIYEASSRLFEDVDYDGFYRTFSVTFDADVHSYYLGEHANVYADLYLSRNGGPWELYHTTDVFTIVDDASDDDFEVLTTLHAGYPTDHYDVLIDLYEVGYSDIVATISSDDVDDLYGLPLESADRDQYFVDEEVVVSGGSLSMGWLASLLGVVGMSYLRRRQQG</sequence>